<dbReference type="AlphaFoldDB" id="A0A3S5C1M6"/>
<evidence type="ECO:0000313" key="6">
    <source>
        <dbReference type="Proteomes" id="UP000784294"/>
    </source>
</evidence>
<dbReference type="EMBL" id="CAAALY010103879">
    <property type="protein sequence ID" value="VEL29517.1"/>
    <property type="molecule type" value="Genomic_DNA"/>
</dbReference>
<keyword evidence="2" id="KW-0378">Hydrolase</keyword>
<dbReference type="Gene3D" id="1.10.1300.10">
    <property type="entry name" value="3'5'-cyclic nucleotide phosphodiesterase, catalytic domain"/>
    <property type="match status" value="1"/>
</dbReference>
<dbReference type="Proteomes" id="UP000784294">
    <property type="component" value="Unassembled WGS sequence"/>
</dbReference>
<feature type="domain" description="PDEase" evidence="4">
    <location>
        <begin position="1"/>
        <end position="84"/>
    </location>
</feature>
<evidence type="ECO:0000256" key="1">
    <source>
        <dbReference type="ARBA" id="ARBA00022723"/>
    </source>
</evidence>
<reference evidence="5" key="1">
    <citation type="submission" date="2018-11" db="EMBL/GenBank/DDBJ databases">
        <authorList>
            <consortium name="Pathogen Informatics"/>
        </authorList>
    </citation>
    <scope>NUCLEOTIDE SEQUENCE</scope>
</reference>
<dbReference type="Pfam" id="PF00233">
    <property type="entry name" value="PDEase_I"/>
    <property type="match status" value="1"/>
</dbReference>
<evidence type="ECO:0000313" key="5">
    <source>
        <dbReference type="EMBL" id="VEL29517.1"/>
    </source>
</evidence>
<accession>A0A3S5C1M6</accession>
<keyword evidence="6" id="KW-1185">Reference proteome</keyword>
<organism evidence="5 6">
    <name type="scientific">Protopolystoma xenopodis</name>
    <dbReference type="NCBI Taxonomy" id="117903"/>
    <lineage>
        <taxon>Eukaryota</taxon>
        <taxon>Metazoa</taxon>
        <taxon>Spiralia</taxon>
        <taxon>Lophotrochozoa</taxon>
        <taxon>Platyhelminthes</taxon>
        <taxon>Monogenea</taxon>
        <taxon>Polyopisthocotylea</taxon>
        <taxon>Polystomatidea</taxon>
        <taxon>Polystomatidae</taxon>
        <taxon>Protopolystoma</taxon>
    </lineage>
</organism>
<dbReference type="OrthoDB" id="189220at2759"/>
<dbReference type="GO" id="GO:0007165">
    <property type="term" value="P:signal transduction"/>
    <property type="evidence" value="ECO:0007669"/>
    <property type="project" value="InterPro"/>
</dbReference>
<keyword evidence="1 3" id="KW-0479">Metal-binding</keyword>
<dbReference type="SUPFAM" id="SSF109604">
    <property type="entry name" value="HD-domain/PDEase-like"/>
    <property type="match status" value="1"/>
</dbReference>
<evidence type="ECO:0000256" key="2">
    <source>
        <dbReference type="ARBA" id="ARBA00022801"/>
    </source>
</evidence>
<gene>
    <name evidence="5" type="ORF">PXEA_LOCUS22957</name>
</gene>
<dbReference type="InterPro" id="IPR036971">
    <property type="entry name" value="PDEase_catalytic_dom_sf"/>
</dbReference>
<protein>
    <recommendedName>
        <fullName evidence="4">PDEase domain-containing protein</fullName>
    </recommendedName>
</protein>
<sequence length="84" mass="10096">MSLFLTSLLPCADINSPTKPLKLYLEWTRRIMLEFFKQGDLEKKLKQQISPMCDRQRVILESSQVRIFHFLSFYFIVSLFHLRN</sequence>
<feature type="binding site" evidence="3">
    <location>
        <position position="13"/>
    </location>
    <ligand>
        <name>Zn(2+)</name>
        <dbReference type="ChEBI" id="CHEBI:29105"/>
        <label>1</label>
    </ligand>
</feature>
<evidence type="ECO:0000259" key="4">
    <source>
        <dbReference type="PROSITE" id="PS51845"/>
    </source>
</evidence>
<proteinExistence type="predicted"/>
<dbReference type="PANTHER" id="PTHR11347">
    <property type="entry name" value="CYCLIC NUCLEOTIDE PHOSPHODIESTERASE"/>
    <property type="match status" value="1"/>
</dbReference>
<dbReference type="GO" id="GO:0046872">
    <property type="term" value="F:metal ion binding"/>
    <property type="evidence" value="ECO:0007669"/>
    <property type="project" value="UniProtKB-KW"/>
</dbReference>
<dbReference type="InterPro" id="IPR023088">
    <property type="entry name" value="PDEase"/>
</dbReference>
<dbReference type="PRINTS" id="PR00387">
    <property type="entry name" value="PDIESTERASE1"/>
</dbReference>
<name>A0A3S5C1M6_9PLAT</name>
<dbReference type="PROSITE" id="PS51845">
    <property type="entry name" value="PDEASE_I_2"/>
    <property type="match status" value="1"/>
</dbReference>
<comment type="caution">
    <text evidence="5">The sequence shown here is derived from an EMBL/GenBank/DDBJ whole genome shotgun (WGS) entry which is preliminary data.</text>
</comment>
<dbReference type="InterPro" id="IPR002073">
    <property type="entry name" value="PDEase_catalytic_dom"/>
</dbReference>
<dbReference type="GO" id="GO:0004114">
    <property type="term" value="F:3',5'-cyclic-nucleotide phosphodiesterase activity"/>
    <property type="evidence" value="ECO:0007669"/>
    <property type="project" value="InterPro"/>
</dbReference>
<evidence type="ECO:0000256" key="3">
    <source>
        <dbReference type="PIRSR" id="PIRSR623088-3"/>
    </source>
</evidence>